<dbReference type="PANTHER" id="PTHR45138:SF9">
    <property type="entry name" value="DIGUANYLATE CYCLASE DGCM-RELATED"/>
    <property type="match status" value="1"/>
</dbReference>
<dbReference type="PANTHER" id="PTHR45138">
    <property type="entry name" value="REGULATORY COMPONENTS OF SENSORY TRANSDUCTION SYSTEM"/>
    <property type="match status" value="1"/>
</dbReference>
<sequence length="321" mass="36593">MVRAAAEQAELEAMHWQLNLLGSIEVGIVVLDREYRVKTWNEFMHNHSGILPATIRGQRIFEYFEEIDEQWFIGKTRPVFELNSPAFVIWEQRPYLFKFASHRPVTSASELMYQNITLFPLMAPSGKVEHLCIMVYDVTDEVISKQQLNQANDKLQQMSRVDGLTGLFNRRFWEECCKLEFTRCQRNQGQASLLMLDIDHFKSVNDTHGHPAGDEVIKALAAIIKASVRETDIPGRYGGEEFSIVLPDTDAQSATQVAERIRRATQGKTINHEGVTLQVTVSLGIAQLEDHHDDHMHWISAADQALYQAKESGRNKVVIKS</sequence>
<evidence type="ECO:0000313" key="4">
    <source>
        <dbReference type="EMBL" id="GGD48226.1"/>
    </source>
</evidence>
<accession>A0ABQ1QVF8</accession>
<dbReference type="EMBL" id="BMGJ01000001">
    <property type="protein sequence ID" value="GGD48226.1"/>
    <property type="molecule type" value="Genomic_DNA"/>
</dbReference>
<dbReference type="InterPro" id="IPR013656">
    <property type="entry name" value="PAS_4"/>
</dbReference>
<comment type="caution">
    <text evidence="4">The sequence shown here is derived from an EMBL/GenBank/DDBJ whole genome shotgun (WGS) entry which is preliminary data.</text>
</comment>
<proteinExistence type="predicted"/>
<protein>
    <recommendedName>
        <fullName evidence="1">diguanylate cyclase</fullName>
        <ecNumber evidence="1">2.7.7.65</ecNumber>
    </recommendedName>
</protein>
<dbReference type="InterPro" id="IPR029787">
    <property type="entry name" value="Nucleotide_cyclase"/>
</dbReference>
<dbReference type="SUPFAM" id="SSF55785">
    <property type="entry name" value="PYP-like sensor domain (PAS domain)"/>
    <property type="match status" value="1"/>
</dbReference>
<comment type="catalytic activity">
    <reaction evidence="2">
        <text>2 GTP = 3',3'-c-di-GMP + 2 diphosphate</text>
        <dbReference type="Rhea" id="RHEA:24898"/>
        <dbReference type="ChEBI" id="CHEBI:33019"/>
        <dbReference type="ChEBI" id="CHEBI:37565"/>
        <dbReference type="ChEBI" id="CHEBI:58805"/>
        <dbReference type="EC" id="2.7.7.65"/>
    </reaction>
</comment>
<evidence type="ECO:0000259" key="3">
    <source>
        <dbReference type="PROSITE" id="PS50887"/>
    </source>
</evidence>
<reference evidence="5" key="1">
    <citation type="journal article" date="2019" name="Int. J. Syst. Evol. Microbiol.">
        <title>The Global Catalogue of Microorganisms (GCM) 10K type strain sequencing project: providing services to taxonomists for standard genome sequencing and annotation.</title>
        <authorList>
            <consortium name="The Broad Institute Genomics Platform"/>
            <consortium name="The Broad Institute Genome Sequencing Center for Infectious Disease"/>
            <person name="Wu L."/>
            <person name="Ma J."/>
        </authorList>
    </citation>
    <scope>NUCLEOTIDE SEQUENCE [LARGE SCALE GENOMIC DNA]</scope>
    <source>
        <strain evidence="5">CGMCC 1.12923</strain>
    </source>
</reference>
<evidence type="ECO:0000256" key="2">
    <source>
        <dbReference type="ARBA" id="ARBA00034247"/>
    </source>
</evidence>
<dbReference type="PROSITE" id="PS50887">
    <property type="entry name" value="GGDEF"/>
    <property type="match status" value="1"/>
</dbReference>
<name>A0ABQ1QVF8_9ALTE</name>
<dbReference type="EC" id="2.7.7.65" evidence="1"/>
<dbReference type="CDD" id="cd01949">
    <property type="entry name" value="GGDEF"/>
    <property type="match status" value="1"/>
</dbReference>
<evidence type="ECO:0000256" key="1">
    <source>
        <dbReference type="ARBA" id="ARBA00012528"/>
    </source>
</evidence>
<feature type="domain" description="GGDEF" evidence="3">
    <location>
        <begin position="189"/>
        <end position="321"/>
    </location>
</feature>
<dbReference type="Pfam" id="PF00990">
    <property type="entry name" value="GGDEF"/>
    <property type="match status" value="1"/>
</dbReference>
<dbReference type="Gene3D" id="3.30.70.270">
    <property type="match status" value="1"/>
</dbReference>
<dbReference type="NCBIfam" id="TIGR00254">
    <property type="entry name" value="GGDEF"/>
    <property type="match status" value="1"/>
</dbReference>
<dbReference type="Proteomes" id="UP000614272">
    <property type="component" value="Unassembled WGS sequence"/>
</dbReference>
<dbReference type="SMART" id="SM00267">
    <property type="entry name" value="GGDEF"/>
    <property type="match status" value="1"/>
</dbReference>
<dbReference type="InterPro" id="IPR043128">
    <property type="entry name" value="Rev_trsase/Diguanyl_cyclase"/>
</dbReference>
<dbReference type="InterPro" id="IPR050469">
    <property type="entry name" value="Diguanylate_Cyclase"/>
</dbReference>
<keyword evidence="5" id="KW-1185">Reference proteome</keyword>
<dbReference type="InterPro" id="IPR000160">
    <property type="entry name" value="GGDEF_dom"/>
</dbReference>
<organism evidence="4 5">
    <name type="scientific">Lacimicrobium alkaliphilum</name>
    <dbReference type="NCBI Taxonomy" id="1526571"/>
    <lineage>
        <taxon>Bacteria</taxon>
        <taxon>Pseudomonadati</taxon>
        <taxon>Pseudomonadota</taxon>
        <taxon>Gammaproteobacteria</taxon>
        <taxon>Alteromonadales</taxon>
        <taxon>Alteromonadaceae</taxon>
        <taxon>Lacimicrobium</taxon>
    </lineage>
</organism>
<gene>
    <name evidence="4" type="ORF">GCM10011357_00190</name>
</gene>
<dbReference type="SUPFAM" id="SSF55073">
    <property type="entry name" value="Nucleotide cyclase"/>
    <property type="match status" value="1"/>
</dbReference>
<dbReference type="RefSeq" id="WP_099033358.1">
    <property type="nucleotide sequence ID" value="NZ_BMGJ01000001.1"/>
</dbReference>
<dbReference type="Gene3D" id="3.30.450.20">
    <property type="entry name" value="PAS domain"/>
    <property type="match status" value="1"/>
</dbReference>
<dbReference type="Pfam" id="PF08448">
    <property type="entry name" value="PAS_4"/>
    <property type="match status" value="1"/>
</dbReference>
<dbReference type="InterPro" id="IPR035965">
    <property type="entry name" value="PAS-like_dom_sf"/>
</dbReference>
<evidence type="ECO:0000313" key="5">
    <source>
        <dbReference type="Proteomes" id="UP000614272"/>
    </source>
</evidence>